<dbReference type="AlphaFoldDB" id="A0A1I2KK82"/>
<dbReference type="Pfam" id="PF00092">
    <property type="entry name" value="VWA"/>
    <property type="match status" value="1"/>
</dbReference>
<dbReference type="Pfam" id="PF13531">
    <property type="entry name" value="SBP_bac_11"/>
    <property type="match status" value="1"/>
</dbReference>
<proteinExistence type="predicted"/>
<dbReference type="Proteomes" id="UP000199323">
    <property type="component" value="Unassembled WGS sequence"/>
</dbReference>
<dbReference type="PROSITE" id="PS50234">
    <property type="entry name" value="VWFA"/>
    <property type="match status" value="1"/>
</dbReference>
<dbReference type="OrthoDB" id="5621159at2"/>
<dbReference type="RefSeq" id="WP_093716758.1">
    <property type="nucleotide sequence ID" value="NZ_FONG01000023.1"/>
</dbReference>
<gene>
    <name evidence="3" type="ORF">SAMN05216251_12319</name>
</gene>
<evidence type="ECO:0000256" key="1">
    <source>
        <dbReference type="SAM" id="MobiDB-lite"/>
    </source>
</evidence>
<dbReference type="Gene3D" id="3.40.50.410">
    <property type="entry name" value="von Willebrand factor, type A domain"/>
    <property type="match status" value="1"/>
</dbReference>
<feature type="domain" description="VWFA" evidence="2">
    <location>
        <begin position="387"/>
        <end position="586"/>
    </location>
</feature>
<dbReference type="SUPFAM" id="SSF53850">
    <property type="entry name" value="Periplasmic binding protein-like II"/>
    <property type="match status" value="1"/>
</dbReference>
<feature type="region of interest" description="Disordered" evidence="1">
    <location>
        <begin position="217"/>
        <end position="241"/>
    </location>
</feature>
<dbReference type="InterPro" id="IPR002035">
    <property type="entry name" value="VWF_A"/>
</dbReference>
<sequence>MGRHRIAHGRESAVGPRPARSRRRATAAATALVIAAGGGAFAALRGGLLPLGGACRDGTVRIAAVASPDIAPALTAVADRARQEHDTTDGRCLDVRVTARPSADVAAELIDNSQKPDFAVWVPDDSLWVDQATATGSARSLTKLRSVATSPVVVGALEAQARTLGWPKKTYTWAELAGVAASRPDLRFGTADPARNASGMLALAMINESIARAGARTHQDTDTQSGAAAKALAQRTRPSDAEVVATLPRGTTSAELKDPAHSQAVILSEQAAYTHNGGSAPPVRLFYPSDGAATLDYPYTMVDDLHLSTDQGRAAARFLTLLGGDEGTQTLADAGFRTPGAVPDTGPVQRAGGRTPQPVAASPAPSPSGPELQKLRLLWQITVQSARITTVVDVSGSMGTVVTGAGGKSRLDITKESLRQALSQFTPQDEIGLWRFSTRLDGDHDYQEVVPTGRLGDTVATGTTRRQRLDTAFRDLQPVPDGSTGLYDTALAVYRNAVGSYRDGKFNAVVILTDGANEDPGSISLGALESKLKSLDDPAHPVPLIAIAVGPNADKAACDRIARSTGGAAYQVNDPSEIQSVLLKAVVAAATNAAAKAP</sequence>
<evidence type="ECO:0000313" key="3">
    <source>
        <dbReference type="EMBL" id="SFF65521.1"/>
    </source>
</evidence>
<reference evidence="3 4" key="1">
    <citation type="submission" date="2016-10" db="EMBL/GenBank/DDBJ databases">
        <authorList>
            <person name="de Groot N.N."/>
        </authorList>
    </citation>
    <scope>NUCLEOTIDE SEQUENCE [LARGE SCALE GENOMIC DNA]</scope>
    <source>
        <strain evidence="3 4">CGMCC 4.3510</strain>
    </source>
</reference>
<protein>
    <submittedName>
        <fullName evidence="3">von Willebrand factor type A domain-containing protein</fullName>
    </submittedName>
</protein>
<accession>A0A1I2KK82</accession>
<dbReference type="InterPro" id="IPR036465">
    <property type="entry name" value="vWFA_dom_sf"/>
</dbReference>
<dbReference type="SUPFAM" id="SSF53300">
    <property type="entry name" value="vWA-like"/>
    <property type="match status" value="1"/>
</dbReference>
<evidence type="ECO:0000313" key="4">
    <source>
        <dbReference type="Proteomes" id="UP000199323"/>
    </source>
</evidence>
<organism evidence="3 4">
    <name type="scientific">Actinacidiphila alni</name>
    <dbReference type="NCBI Taxonomy" id="380248"/>
    <lineage>
        <taxon>Bacteria</taxon>
        <taxon>Bacillati</taxon>
        <taxon>Actinomycetota</taxon>
        <taxon>Actinomycetes</taxon>
        <taxon>Kitasatosporales</taxon>
        <taxon>Streptomycetaceae</taxon>
        <taxon>Actinacidiphila</taxon>
    </lineage>
</organism>
<feature type="region of interest" description="Disordered" evidence="1">
    <location>
        <begin position="1"/>
        <end position="22"/>
    </location>
</feature>
<keyword evidence="4" id="KW-1185">Reference proteome</keyword>
<name>A0A1I2KK82_9ACTN</name>
<evidence type="ECO:0000259" key="2">
    <source>
        <dbReference type="PROSITE" id="PS50234"/>
    </source>
</evidence>
<feature type="region of interest" description="Disordered" evidence="1">
    <location>
        <begin position="334"/>
        <end position="371"/>
    </location>
</feature>
<dbReference type="STRING" id="380248.SAMN05216251_12319"/>
<dbReference type="SMART" id="SM00327">
    <property type="entry name" value="VWA"/>
    <property type="match status" value="1"/>
</dbReference>
<dbReference type="EMBL" id="FONG01000023">
    <property type="protein sequence ID" value="SFF65521.1"/>
    <property type="molecule type" value="Genomic_DNA"/>
</dbReference>